<name>W2TK02_NECAM</name>
<dbReference type="InterPro" id="IPR013783">
    <property type="entry name" value="Ig-like_fold"/>
</dbReference>
<gene>
    <name evidence="3" type="ORF">NECAME_17917</name>
</gene>
<proteinExistence type="predicted"/>
<dbReference type="KEGG" id="nai:NECAME_17917"/>
<dbReference type="EMBL" id="KI658774">
    <property type="protein sequence ID" value="ETN81312.1"/>
    <property type="molecule type" value="Genomic_DNA"/>
</dbReference>
<feature type="domain" description="Immunoglobulin I-set" evidence="2">
    <location>
        <begin position="5"/>
        <end position="45"/>
    </location>
</feature>
<feature type="region of interest" description="Disordered" evidence="1">
    <location>
        <begin position="49"/>
        <end position="73"/>
    </location>
</feature>
<reference evidence="4" key="1">
    <citation type="journal article" date="2014" name="Nat. Genet.">
        <title>Genome of the human hookworm Necator americanus.</title>
        <authorList>
            <person name="Tang Y.T."/>
            <person name="Gao X."/>
            <person name="Rosa B.A."/>
            <person name="Abubucker S."/>
            <person name="Hallsworth-Pepin K."/>
            <person name="Martin J."/>
            <person name="Tyagi R."/>
            <person name="Heizer E."/>
            <person name="Zhang X."/>
            <person name="Bhonagiri-Palsikar V."/>
            <person name="Minx P."/>
            <person name="Warren W.C."/>
            <person name="Wang Q."/>
            <person name="Zhan B."/>
            <person name="Hotez P.J."/>
            <person name="Sternberg P.W."/>
            <person name="Dougall A."/>
            <person name="Gaze S.T."/>
            <person name="Mulvenna J."/>
            <person name="Sotillo J."/>
            <person name="Ranganathan S."/>
            <person name="Rabelo E.M."/>
            <person name="Wilson R.K."/>
            <person name="Felgner P.L."/>
            <person name="Bethony J."/>
            <person name="Hawdon J.M."/>
            <person name="Gasser R.B."/>
            <person name="Loukas A."/>
            <person name="Mitreva M."/>
        </authorList>
    </citation>
    <scope>NUCLEOTIDE SEQUENCE [LARGE SCALE GENOMIC DNA]</scope>
</reference>
<dbReference type="InterPro" id="IPR036179">
    <property type="entry name" value="Ig-like_dom_sf"/>
</dbReference>
<feature type="compositionally biased region" description="Low complexity" evidence="1">
    <location>
        <begin position="56"/>
        <end position="72"/>
    </location>
</feature>
<evidence type="ECO:0000313" key="4">
    <source>
        <dbReference type="Proteomes" id="UP000053676"/>
    </source>
</evidence>
<sequence length="104" mass="11375">MLHYTDRKGFTRLNIMKATPRDSGEYTCEAANPLGKDFTHSHVHVNGPGVIPLRGTPSTSRCPSRSASPSPAYALNELRPPIITRPLEGATVTIGERVLVFVYI</sequence>
<evidence type="ECO:0000256" key="1">
    <source>
        <dbReference type="SAM" id="MobiDB-lite"/>
    </source>
</evidence>
<dbReference type="Pfam" id="PF07679">
    <property type="entry name" value="I-set"/>
    <property type="match status" value="1"/>
</dbReference>
<dbReference type="AlphaFoldDB" id="W2TK02"/>
<accession>W2TK02</accession>
<evidence type="ECO:0000313" key="3">
    <source>
        <dbReference type="EMBL" id="ETN81312.1"/>
    </source>
</evidence>
<dbReference type="STRING" id="51031.W2TK02"/>
<dbReference type="SUPFAM" id="SSF48726">
    <property type="entry name" value="Immunoglobulin"/>
    <property type="match status" value="1"/>
</dbReference>
<keyword evidence="4" id="KW-1185">Reference proteome</keyword>
<dbReference type="InterPro" id="IPR013098">
    <property type="entry name" value="Ig_I-set"/>
</dbReference>
<dbReference type="Gene3D" id="2.60.40.10">
    <property type="entry name" value="Immunoglobulins"/>
    <property type="match status" value="1"/>
</dbReference>
<evidence type="ECO:0000259" key="2">
    <source>
        <dbReference type="Pfam" id="PF07679"/>
    </source>
</evidence>
<protein>
    <recommendedName>
        <fullName evidence="2">Immunoglobulin I-set domain-containing protein</fullName>
    </recommendedName>
</protein>
<dbReference type="Proteomes" id="UP000053676">
    <property type="component" value="Unassembled WGS sequence"/>
</dbReference>
<dbReference type="OrthoDB" id="6127080at2759"/>
<organism evidence="3 4">
    <name type="scientific">Necator americanus</name>
    <name type="common">Human hookworm</name>
    <dbReference type="NCBI Taxonomy" id="51031"/>
    <lineage>
        <taxon>Eukaryota</taxon>
        <taxon>Metazoa</taxon>
        <taxon>Ecdysozoa</taxon>
        <taxon>Nematoda</taxon>
        <taxon>Chromadorea</taxon>
        <taxon>Rhabditida</taxon>
        <taxon>Rhabditina</taxon>
        <taxon>Rhabditomorpha</taxon>
        <taxon>Strongyloidea</taxon>
        <taxon>Ancylostomatidae</taxon>
        <taxon>Bunostominae</taxon>
        <taxon>Necator</taxon>
    </lineage>
</organism>